<feature type="domain" description="DUF1330" evidence="1">
    <location>
        <begin position="4"/>
        <end position="95"/>
    </location>
</feature>
<dbReference type="SUPFAM" id="SSF54909">
    <property type="entry name" value="Dimeric alpha+beta barrel"/>
    <property type="match status" value="1"/>
</dbReference>
<evidence type="ECO:0000313" key="2">
    <source>
        <dbReference type="EMBL" id="MFM0597472.1"/>
    </source>
</evidence>
<dbReference type="Gene3D" id="3.30.70.100">
    <property type="match status" value="1"/>
</dbReference>
<proteinExistence type="predicted"/>
<evidence type="ECO:0000313" key="3">
    <source>
        <dbReference type="Proteomes" id="UP001629367"/>
    </source>
</evidence>
<organism evidence="2 3">
    <name type="scientific">Paraburkholderia dilworthii</name>
    <dbReference type="NCBI Taxonomy" id="948106"/>
    <lineage>
        <taxon>Bacteria</taxon>
        <taxon>Pseudomonadati</taxon>
        <taxon>Pseudomonadota</taxon>
        <taxon>Betaproteobacteria</taxon>
        <taxon>Burkholderiales</taxon>
        <taxon>Burkholderiaceae</taxon>
        <taxon>Paraburkholderia</taxon>
    </lineage>
</organism>
<dbReference type="Pfam" id="PF07045">
    <property type="entry name" value="DUF1330"/>
    <property type="match status" value="1"/>
</dbReference>
<sequence length="95" mass="10340">MASYIVFLRESTQDQMELDAYQAKAAGSFAGHPVKVLAAYGAQQVLEGPAPEGAVIVEFPDTDSARAWYDSPEYQATARHRFKGATYRALLVDGV</sequence>
<dbReference type="Proteomes" id="UP001629367">
    <property type="component" value="Unassembled WGS sequence"/>
</dbReference>
<comment type="caution">
    <text evidence="2">The sequence shown here is derived from an EMBL/GenBank/DDBJ whole genome shotgun (WGS) entry which is preliminary data.</text>
</comment>
<dbReference type="RefSeq" id="WP_408218316.1">
    <property type="nucleotide sequence ID" value="NZ_JAQQBZ010000032.1"/>
</dbReference>
<protein>
    <submittedName>
        <fullName evidence="2">DUF1330 domain-containing protein</fullName>
    </submittedName>
</protein>
<evidence type="ECO:0000259" key="1">
    <source>
        <dbReference type="Pfam" id="PF07045"/>
    </source>
</evidence>
<keyword evidence="3" id="KW-1185">Reference proteome</keyword>
<dbReference type="PANTHER" id="PTHR41521">
    <property type="match status" value="1"/>
</dbReference>
<dbReference type="PANTHER" id="PTHR41521:SF4">
    <property type="entry name" value="BLR0684 PROTEIN"/>
    <property type="match status" value="1"/>
</dbReference>
<name>A0ABW9DGR9_9BURK</name>
<dbReference type="InterPro" id="IPR011008">
    <property type="entry name" value="Dimeric_a/b-barrel"/>
</dbReference>
<gene>
    <name evidence="2" type="ORF">PQQ68_31010</name>
</gene>
<dbReference type="InterPro" id="IPR010753">
    <property type="entry name" value="DUF1330"/>
</dbReference>
<dbReference type="EMBL" id="JAQQBZ010000032">
    <property type="protein sequence ID" value="MFM0597472.1"/>
    <property type="molecule type" value="Genomic_DNA"/>
</dbReference>
<accession>A0ABW9DGR9</accession>
<reference evidence="2 3" key="1">
    <citation type="journal article" date="2024" name="Chem. Sci.">
        <title>Discovery of megapolipeptins by genome mining of a Burkholderiales bacteria collection.</title>
        <authorList>
            <person name="Paulo B.S."/>
            <person name="Recchia M.J.J."/>
            <person name="Lee S."/>
            <person name="Fergusson C.H."/>
            <person name="Romanowski S.B."/>
            <person name="Hernandez A."/>
            <person name="Krull N."/>
            <person name="Liu D.Y."/>
            <person name="Cavanagh H."/>
            <person name="Bos A."/>
            <person name="Gray C.A."/>
            <person name="Murphy B.T."/>
            <person name="Linington R.G."/>
            <person name="Eustaquio A.S."/>
        </authorList>
    </citation>
    <scope>NUCLEOTIDE SEQUENCE [LARGE SCALE GENOMIC DNA]</scope>
    <source>
        <strain evidence="2 3">RL17-335-BIF-A</strain>
    </source>
</reference>